<dbReference type="PANTHER" id="PTHR46289:SF14">
    <property type="entry name" value="DUF4371 DOMAIN-CONTAINING PROTEIN"/>
    <property type="match status" value="1"/>
</dbReference>
<feature type="domain" description="DUF4371" evidence="2">
    <location>
        <begin position="35"/>
        <end position="208"/>
    </location>
</feature>
<organism evidence="3 4">
    <name type="scientific">Dryococelus australis</name>
    <dbReference type="NCBI Taxonomy" id="614101"/>
    <lineage>
        <taxon>Eukaryota</taxon>
        <taxon>Metazoa</taxon>
        <taxon>Ecdysozoa</taxon>
        <taxon>Arthropoda</taxon>
        <taxon>Hexapoda</taxon>
        <taxon>Insecta</taxon>
        <taxon>Pterygota</taxon>
        <taxon>Neoptera</taxon>
        <taxon>Polyneoptera</taxon>
        <taxon>Phasmatodea</taxon>
        <taxon>Verophasmatodea</taxon>
        <taxon>Anareolatae</taxon>
        <taxon>Phasmatidae</taxon>
        <taxon>Eurycanthinae</taxon>
        <taxon>Dryococelus</taxon>
    </lineage>
</organism>
<comment type="caution">
    <text evidence="3">The sequence shown here is derived from an EMBL/GenBank/DDBJ whole genome shotgun (WGS) entry which is preliminary data.</text>
</comment>
<dbReference type="Proteomes" id="UP001159363">
    <property type="component" value="Chromosome 1"/>
</dbReference>
<feature type="compositionally biased region" description="Polar residues" evidence="1">
    <location>
        <begin position="8"/>
        <end position="17"/>
    </location>
</feature>
<dbReference type="PANTHER" id="PTHR46289">
    <property type="entry name" value="52 KDA REPRESSOR OF THE INHIBITOR OF THE PROTEIN KINASE-LIKE PROTEIN-RELATED"/>
    <property type="match status" value="1"/>
</dbReference>
<protein>
    <recommendedName>
        <fullName evidence="2">DUF4371 domain-containing protein</fullName>
    </recommendedName>
</protein>
<evidence type="ECO:0000259" key="2">
    <source>
        <dbReference type="Pfam" id="PF14291"/>
    </source>
</evidence>
<dbReference type="EMBL" id="JARBHB010000001">
    <property type="protein sequence ID" value="KAJ8896504.1"/>
    <property type="molecule type" value="Genomic_DNA"/>
</dbReference>
<dbReference type="InterPro" id="IPR012337">
    <property type="entry name" value="RNaseH-like_sf"/>
</dbReference>
<evidence type="ECO:0000313" key="3">
    <source>
        <dbReference type="EMBL" id="KAJ8896504.1"/>
    </source>
</evidence>
<accession>A0ABQ9IIP1</accession>
<dbReference type="SUPFAM" id="SSF53098">
    <property type="entry name" value="Ribonuclease H-like"/>
    <property type="match status" value="1"/>
</dbReference>
<evidence type="ECO:0000313" key="4">
    <source>
        <dbReference type="Proteomes" id="UP001159363"/>
    </source>
</evidence>
<dbReference type="Pfam" id="PF14291">
    <property type="entry name" value="DUF4371"/>
    <property type="match status" value="1"/>
</dbReference>
<feature type="region of interest" description="Disordered" evidence="1">
    <location>
        <begin position="43"/>
        <end position="62"/>
    </location>
</feature>
<gene>
    <name evidence="3" type="ORF">PR048_001848</name>
</gene>
<feature type="compositionally biased region" description="Basic and acidic residues" evidence="1">
    <location>
        <begin position="46"/>
        <end position="61"/>
    </location>
</feature>
<reference evidence="3 4" key="1">
    <citation type="submission" date="2023-02" db="EMBL/GenBank/DDBJ databases">
        <title>LHISI_Scaffold_Assembly.</title>
        <authorList>
            <person name="Stuart O.P."/>
            <person name="Cleave R."/>
            <person name="Magrath M.J.L."/>
            <person name="Mikheyev A.S."/>
        </authorList>
    </citation>
    <scope>NUCLEOTIDE SEQUENCE [LARGE SCALE GENOMIC DNA]</scope>
    <source>
        <strain evidence="3">Daus_M_001</strain>
        <tissue evidence="3">Leg muscle</tissue>
    </source>
</reference>
<dbReference type="InterPro" id="IPR052958">
    <property type="entry name" value="IFN-induced_PKR_regulator"/>
</dbReference>
<proteinExistence type="predicted"/>
<feature type="region of interest" description="Disordered" evidence="1">
    <location>
        <begin position="1"/>
        <end position="26"/>
    </location>
</feature>
<keyword evidence="4" id="KW-1185">Reference proteome</keyword>
<sequence length="362" mass="41137">MNEPEVQSVLSSSQGNDNEFDSPDPIFSFNSSMVQELNTQNIPLRGHRDDGDLQTEPEKNNGEGNFRALLKFQIDTRDEILASHIGLCDKNASYISKITQNVIVQCCGDAITEKIFAKIKNTKYFPIMADEPTAISIKEQLAICIRYFDTTSYEITEKFFEFIDVVDVSGEHIARTILQELDRLNLDIAYCHCQTYDGGSNMRGKFKGVQERKHALKRMCETRWVEKHDAVSTFLDTLLCLPVVLETIYKSSESRGSNAFSLLHAIQSSEFLVSVVVLAEVFGLTLPLARKLQAEYVDVLEAMKLVEAILATLREQRYKITEAFNKIFKESKKLEMEMGTQINKPRTTNLQKNRSNFNSQTV</sequence>
<evidence type="ECO:0000256" key="1">
    <source>
        <dbReference type="SAM" id="MobiDB-lite"/>
    </source>
</evidence>
<feature type="region of interest" description="Disordered" evidence="1">
    <location>
        <begin position="340"/>
        <end position="362"/>
    </location>
</feature>
<dbReference type="InterPro" id="IPR025398">
    <property type="entry name" value="DUF4371"/>
</dbReference>
<name>A0ABQ9IIP1_9NEOP</name>